<evidence type="ECO:0000256" key="8">
    <source>
        <dbReference type="PIRSR" id="PIRSR602401-1"/>
    </source>
</evidence>
<dbReference type="InterPro" id="IPR050121">
    <property type="entry name" value="Cytochrome_P450_monoxygenase"/>
</dbReference>
<dbReference type="GO" id="GO:0004497">
    <property type="term" value="F:monooxygenase activity"/>
    <property type="evidence" value="ECO:0007669"/>
    <property type="project" value="UniProtKB-KW"/>
</dbReference>
<dbReference type="EMBL" id="JNOM01000034">
    <property type="protein sequence ID" value="KNG89300.1"/>
    <property type="molecule type" value="Genomic_DNA"/>
</dbReference>
<dbReference type="AlphaFoldDB" id="A0A0L1JC51"/>
<gene>
    <name evidence="11" type="ORF">ANOM_001652</name>
</gene>
<name>A0A0L1JC51_ASPN3</name>
<evidence type="ECO:0000313" key="12">
    <source>
        <dbReference type="Proteomes" id="UP000037505"/>
    </source>
</evidence>
<comment type="similarity">
    <text evidence="2 9">Belongs to the cytochrome P450 family.</text>
</comment>
<dbReference type="GO" id="GO:0005506">
    <property type="term" value="F:iron ion binding"/>
    <property type="evidence" value="ECO:0007669"/>
    <property type="project" value="InterPro"/>
</dbReference>
<dbReference type="InterPro" id="IPR002401">
    <property type="entry name" value="Cyt_P450_E_grp-I"/>
</dbReference>
<dbReference type="Pfam" id="PF00067">
    <property type="entry name" value="p450"/>
    <property type="match status" value="1"/>
</dbReference>
<sequence>MINTPPRDLIRAIEQVPLTWWFLTVGGAWILSTIVKILQTAYFSPLRKVPGPWYARLTSARLAWASFANNRIYYVQSLHDKYGPIVLIGPEEVDIADPGAAKQIHRMGSGFVKAPFYKLLSPGPVDNIFNFRDAKLHSNRRKLYAKGFTLNSLRQEWEPTIRNIVALTVEKIRHDAQQGEAEILGWWTLMANETVCKLTFNGGHDTVRNGTKDPFVLMLERRMGDLAHLLQHFTPPLYYLGRLLARGVPRLHDVFFSQEMMFEAGKSVVAIARGARGGEGDRNLFVKALAAGDFESKIGGLNDTEIITDAGALLLAGSDPTALSLTFLIWCVLNRPKLQAELESEVAGLPEDITDAACAELPIMNAVIHESLRLYGPAPGSMPRSPPPDGATLCGYYIPPSAVVVTQNWSLHGNPKVWKDPHSFDHTRWLPGTSLSEEAKMSFNPFGQGARQCLGIHLGWMQLRLATALFFRRCPGAKLAPSTTPETMVMIDSFIAGMPKARRCAIQL</sequence>
<dbReference type="OrthoDB" id="1470350at2759"/>
<keyword evidence="3 8" id="KW-0349">Heme</keyword>
<dbReference type="PRINTS" id="PR00463">
    <property type="entry name" value="EP450I"/>
</dbReference>
<keyword evidence="5 9" id="KW-0560">Oxidoreductase</keyword>
<evidence type="ECO:0000256" key="6">
    <source>
        <dbReference type="ARBA" id="ARBA00023004"/>
    </source>
</evidence>
<comment type="caution">
    <text evidence="11">The sequence shown here is derived from an EMBL/GenBank/DDBJ whole genome shotgun (WGS) entry which is preliminary data.</text>
</comment>
<keyword evidence="10" id="KW-0472">Membrane</keyword>
<keyword evidence="6 8" id="KW-0408">Iron</keyword>
<evidence type="ECO:0000256" key="9">
    <source>
        <dbReference type="RuleBase" id="RU000461"/>
    </source>
</evidence>
<evidence type="ECO:0000256" key="10">
    <source>
        <dbReference type="SAM" id="Phobius"/>
    </source>
</evidence>
<evidence type="ECO:0000313" key="11">
    <source>
        <dbReference type="EMBL" id="KNG89300.1"/>
    </source>
</evidence>
<dbReference type="GO" id="GO:0016705">
    <property type="term" value="F:oxidoreductase activity, acting on paired donors, with incorporation or reduction of molecular oxygen"/>
    <property type="evidence" value="ECO:0007669"/>
    <property type="project" value="InterPro"/>
</dbReference>
<comment type="cofactor">
    <cofactor evidence="1 8">
        <name>heme</name>
        <dbReference type="ChEBI" id="CHEBI:30413"/>
    </cofactor>
</comment>
<dbReference type="InterPro" id="IPR017972">
    <property type="entry name" value="Cyt_P450_CS"/>
</dbReference>
<feature type="transmembrane region" description="Helical" evidence="10">
    <location>
        <begin position="20"/>
        <end position="38"/>
    </location>
</feature>
<evidence type="ECO:0000256" key="3">
    <source>
        <dbReference type="ARBA" id="ARBA00022617"/>
    </source>
</evidence>
<dbReference type="GeneID" id="26803456"/>
<dbReference type="Gene3D" id="1.10.630.10">
    <property type="entry name" value="Cytochrome P450"/>
    <property type="match status" value="1"/>
</dbReference>
<keyword evidence="4 8" id="KW-0479">Metal-binding</keyword>
<evidence type="ECO:0000256" key="1">
    <source>
        <dbReference type="ARBA" id="ARBA00001971"/>
    </source>
</evidence>
<keyword evidence="10" id="KW-0812">Transmembrane</keyword>
<organism evidence="11 12">
    <name type="scientific">Aspergillus nomiae NRRL (strain ATCC 15546 / NRRL 13137 / CBS 260.88 / M93)</name>
    <dbReference type="NCBI Taxonomy" id="1509407"/>
    <lineage>
        <taxon>Eukaryota</taxon>
        <taxon>Fungi</taxon>
        <taxon>Dikarya</taxon>
        <taxon>Ascomycota</taxon>
        <taxon>Pezizomycotina</taxon>
        <taxon>Eurotiomycetes</taxon>
        <taxon>Eurotiomycetidae</taxon>
        <taxon>Eurotiales</taxon>
        <taxon>Aspergillaceae</taxon>
        <taxon>Aspergillus</taxon>
        <taxon>Aspergillus subgen. Circumdati</taxon>
    </lineage>
</organism>
<keyword evidence="10" id="KW-1133">Transmembrane helix</keyword>
<dbReference type="RefSeq" id="XP_015410223.1">
    <property type="nucleotide sequence ID" value="XM_015546909.1"/>
</dbReference>
<dbReference type="InterPro" id="IPR001128">
    <property type="entry name" value="Cyt_P450"/>
</dbReference>
<protein>
    <submittedName>
        <fullName evidence="11">AflV/ cypX/ cytochrome P450 monooxygenase</fullName>
    </submittedName>
</protein>
<evidence type="ECO:0000256" key="5">
    <source>
        <dbReference type="ARBA" id="ARBA00023002"/>
    </source>
</evidence>
<evidence type="ECO:0000256" key="7">
    <source>
        <dbReference type="ARBA" id="ARBA00023033"/>
    </source>
</evidence>
<feature type="binding site" description="axial binding residue" evidence="8">
    <location>
        <position position="453"/>
    </location>
    <ligand>
        <name>heme</name>
        <dbReference type="ChEBI" id="CHEBI:30413"/>
    </ligand>
    <ligandPart>
        <name>Fe</name>
        <dbReference type="ChEBI" id="CHEBI:18248"/>
    </ligandPart>
</feature>
<evidence type="ECO:0000256" key="4">
    <source>
        <dbReference type="ARBA" id="ARBA00022723"/>
    </source>
</evidence>
<keyword evidence="7 9" id="KW-0503">Monooxygenase</keyword>
<dbReference type="GO" id="GO:0020037">
    <property type="term" value="F:heme binding"/>
    <property type="evidence" value="ECO:0007669"/>
    <property type="project" value="InterPro"/>
</dbReference>
<evidence type="ECO:0000256" key="2">
    <source>
        <dbReference type="ARBA" id="ARBA00010617"/>
    </source>
</evidence>
<dbReference type="STRING" id="1509407.A0A0L1JC51"/>
<dbReference type="InterPro" id="IPR036396">
    <property type="entry name" value="Cyt_P450_sf"/>
</dbReference>
<proteinExistence type="inferred from homology"/>
<accession>A0A0L1JC51</accession>
<dbReference type="PANTHER" id="PTHR24305">
    <property type="entry name" value="CYTOCHROME P450"/>
    <property type="match status" value="1"/>
</dbReference>
<dbReference type="PRINTS" id="PR00385">
    <property type="entry name" value="P450"/>
</dbReference>
<keyword evidence="12" id="KW-1185">Reference proteome</keyword>
<dbReference type="SUPFAM" id="SSF48264">
    <property type="entry name" value="Cytochrome P450"/>
    <property type="match status" value="1"/>
</dbReference>
<dbReference type="PROSITE" id="PS00086">
    <property type="entry name" value="CYTOCHROME_P450"/>
    <property type="match status" value="1"/>
</dbReference>
<dbReference type="Proteomes" id="UP000037505">
    <property type="component" value="Unassembled WGS sequence"/>
</dbReference>
<dbReference type="CDD" id="cd11059">
    <property type="entry name" value="CYP_fungal"/>
    <property type="match status" value="1"/>
</dbReference>
<reference evidence="11" key="1">
    <citation type="submission" date="2014-06" db="EMBL/GenBank/DDBJ databases">
        <title>The Genome of the Aflatoxigenic Filamentous Fungus Aspergillus nomius.</title>
        <authorList>
            <person name="Moore M.G."/>
            <person name="Shannon B.M."/>
            <person name="Brian M.M."/>
        </authorList>
    </citation>
    <scope>NUCLEOTIDE SEQUENCE [LARGE SCALE GENOMIC DNA]</scope>
    <source>
        <strain evidence="11">NRRL 13137</strain>
    </source>
</reference>
<dbReference type="PANTHER" id="PTHR24305:SF96">
    <property type="entry name" value="CYTOCHROME P450 MONOOXYGENASE STCB-RELATED"/>
    <property type="match status" value="1"/>
</dbReference>